<feature type="DNA-binding region" description="H-T-H motif" evidence="2">
    <location>
        <begin position="27"/>
        <end position="46"/>
    </location>
</feature>
<feature type="domain" description="HTH tetR-type" evidence="3">
    <location>
        <begin position="4"/>
        <end position="64"/>
    </location>
</feature>
<evidence type="ECO:0000256" key="2">
    <source>
        <dbReference type="PROSITE-ProRule" id="PRU00335"/>
    </source>
</evidence>
<evidence type="ECO:0000259" key="3">
    <source>
        <dbReference type="PROSITE" id="PS50977"/>
    </source>
</evidence>
<dbReference type="Pfam" id="PF00440">
    <property type="entry name" value="TetR_N"/>
    <property type="match status" value="1"/>
</dbReference>
<dbReference type="EMBL" id="AP027059">
    <property type="protein sequence ID" value="BDU51102.1"/>
    <property type="molecule type" value="Genomic_DNA"/>
</dbReference>
<keyword evidence="5" id="KW-1185">Reference proteome</keyword>
<organism evidence="4 5">
    <name type="scientific">Haliovirga abyssi</name>
    <dbReference type="NCBI Taxonomy" id="2996794"/>
    <lineage>
        <taxon>Bacteria</taxon>
        <taxon>Fusobacteriati</taxon>
        <taxon>Fusobacteriota</taxon>
        <taxon>Fusobacteriia</taxon>
        <taxon>Fusobacteriales</taxon>
        <taxon>Haliovirgaceae</taxon>
        <taxon>Haliovirga</taxon>
    </lineage>
</organism>
<keyword evidence="1 2" id="KW-0238">DNA-binding</keyword>
<dbReference type="AlphaFoldDB" id="A0AAU9DM77"/>
<dbReference type="GO" id="GO:0003677">
    <property type="term" value="F:DNA binding"/>
    <property type="evidence" value="ECO:0007669"/>
    <property type="project" value="UniProtKB-UniRule"/>
</dbReference>
<proteinExistence type="predicted"/>
<accession>A0AAU9DM77</accession>
<dbReference type="InterPro" id="IPR009057">
    <property type="entry name" value="Homeodomain-like_sf"/>
</dbReference>
<dbReference type="SUPFAM" id="SSF46689">
    <property type="entry name" value="Homeodomain-like"/>
    <property type="match status" value="1"/>
</dbReference>
<evidence type="ECO:0000256" key="1">
    <source>
        <dbReference type="ARBA" id="ARBA00023125"/>
    </source>
</evidence>
<sequence>MKINKTKEKIFKIGKNKFAENGYEKTSIESIIEEANIAKGTFYYYFKSKEQFLDDLMDYMFLNVLEGFDKIINNKNLSSKEKLFSILKRMINMKLNDSDFTKKMADAILKNQMEIIFYKFTEKYVKKLFPYLKIIVEEGVENGEFELEYIDITLEHLLHMISYSGDIKKLISDKNYRKEFVLARERILEKILGLKKGKVTVLEELLELG</sequence>
<dbReference type="PROSITE" id="PS50977">
    <property type="entry name" value="HTH_TETR_2"/>
    <property type="match status" value="1"/>
</dbReference>
<dbReference type="InterPro" id="IPR001647">
    <property type="entry name" value="HTH_TetR"/>
</dbReference>
<dbReference type="InterPro" id="IPR023772">
    <property type="entry name" value="DNA-bd_HTH_TetR-type_CS"/>
</dbReference>
<dbReference type="KEGG" id="haby:HLVA_16710"/>
<dbReference type="PROSITE" id="PS01081">
    <property type="entry name" value="HTH_TETR_1"/>
    <property type="match status" value="1"/>
</dbReference>
<dbReference type="PRINTS" id="PR00455">
    <property type="entry name" value="HTHTETR"/>
</dbReference>
<dbReference type="RefSeq" id="WP_307903944.1">
    <property type="nucleotide sequence ID" value="NZ_AP027059.1"/>
</dbReference>
<reference evidence="4 5" key="1">
    <citation type="submission" date="2022-11" db="EMBL/GenBank/DDBJ databases">
        <title>Haliovirga abyssi gen. nov., sp. nov., a mesophilic fermentative bacterium isolated from the Iheya North hydrothermal field and the proposal of Haliovirgaceae fam. nov.</title>
        <authorList>
            <person name="Miyazaki U."/>
            <person name="Tame A."/>
            <person name="Miyazaki J."/>
            <person name="Takai K."/>
            <person name="Sawayama S."/>
            <person name="Kitajima M."/>
            <person name="Okamoto A."/>
            <person name="Nakagawa S."/>
        </authorList>
    </citation>
    <scope>NUCLEOTIDE SEQUENCE [LARGE SCALE GENOMIC DNA]</scope>
    <source>
        <strain evidence="4 5">IC12</strain>
    </source>
</reference>
<dbReference type="Proteomes" id="UP001321582">
    <property type="component" value="Chromosome"/>
</dbReference>
<dbReference type="InterPro" id="IPR050624">
    <property type="entry name" value="HTH-type_Tx_Regulator"/>
</dbReference>
<dbReference type="PANTHER" id="PTHR43479">
    <property type="entry name" value="ACREF/ENVCD OPERON REPRESSOR-RELATED"/>
    <property type="match status" value="1"/>
</dbReference>
<dbReference type="PANTHER" id="PTHR43479:SF11">
    <property type="entry name" value="ACREF_ENVCD OPERON REPRESSOR-RELATED"/>
    <property type="match status" value="1"/>
</dbReference>
<dbReference type="Gene3D" id="1.10.357.10">
    <property type="entry name" value="Tetracycline Repressor, domain 2"/>
    <property type="match status" value="1"/>
</dbReference>
<name>A0AAU9DM77_9FUSO</name>
<evidence type="ECO:0000313" key="4">
    <source>
        <dbReference type="EMBL" id="BDU51102.1"/>
    </source>
</evidence>
<protein>
    <submittedName>
        <fullName evidence="4">TetR family transcriptional regulator</fullName>
    </submittedName>
</protein>
<gene>
    <name evidence="4" type="ORF">HLVA_16710</name>
</gene>
<evidence type="ECO:0000313" key="5">
    <source>
        <dbReference type="Proteomes" id="UP001321582"/>
    </source>
</evidence>